<dbReference type="AlphaFoldDB" id="A0A401HNP3"/>
<dbReference type="InterPro" id="IPR029035">
    <property type="entry name" value="DHS-like_NAD/FAD-binding_dom"/>
</dbReference>
<dbReference type="GO" id="GO:0005737">
    <property type="term" value="C:cytoplasm"/>
    <property type="evidence" value="ECO:0007669"/>
    <property type="project" value="TreeGrafter"/>
</dbReference>
<gene>
    <name evidence="6" type="ORF">MHHB_P0083</name>
</gene>
<evidence type="ECO:0000256" key="5">
    <source>
        <dbReference type="ARBA" id="ARBA00043952"/>
    </source>
</evidence>
<dbReference type="NCBIfam" id="NF003052">
    <property type="entry name" value="PRK03971.1"/>
    <property type="match status" value="1"/>
</dbReference>
<keyword evidence="7" id="KW-1185">Reference proteome</keyword>
<keyword evidence="3" id="KW-0520">NAD</keyword>
<dbReference type="InterPro" id="IPR036982">
    <property type="entry name" value="Deoxyhypusine_synthase_sf"/>
</dbReference>
<dbReference type="Gene3D" id="3.40.910.10">
    <property type="entry name" value="Deoxyhypusine synthase"/>
    <property type="match status" value="1"/>
</dbReference>
<sequence length="340" mass="39054">MEKRTKDIVLKESRDIQGLSVEGPWLDRDIDLSDILMNYYKRIGFQGTQLGKAIEIWKKVEMAREKDRNEITVFMAYTSNIVSSGLREIIAYLVKHKKVDVLVTTAGGVEEDFIKCIKPFIIGDWHLNGAKLREEGINRIGNILVPNDRYIEFEKYMKNFFEYLEELQEKEKKIVSTREFCYKLGELIDKKFSKDVKERSILYWAYKNNIPVFCPAITDGSIGDMLYFYKVEKKSKLKIDIAEDVVELNNIAVYSKKTCCIVLGGSLPKHSVINANLFREGTDYAIYITTGVPWDGSLSGAPPEEGISWGKIQKGAEYVEIWADATLVFPLLVYCVFKKK</sequence>
<name>A0A401HNP3_9EURY</name>
<dbReference type="RefSeq" id="WP_131006651.1">
    <property type="nucleotide sequence ID" value="NZ_BFAX01000001.1"/>
</dbReference>
<protein>
    <recommendedName>
        <fullName evidence="4">Probable deoxyhypusine synthase</fullName>
    </recommendedName>
</protein>
<dbReference type="GO" id="GO:0034038">
    <property type="term" value="F:deoxyhypusine synthase activity"/>
    <property type="evidence" value="ECO:0007669"/>
    <property type="project" value="TreeGrafter"/>
</dbReference>
<dbReference type="PANTHER" id="PTHR11703:SF0">
    <property type="entry name" value="DEOXYHYPUSINE SYNTHASE"/>
    <property type="match status" value="1"/>
</dbReference>
<accession>A0A401HNP3</accession>
<dbReference type="OrthoDB" id="17730at2157"/>
<evidence type="ECO:0000313" key="7">
    <source>
        <dbReference type="Proteomes" id="UP000290527"/>
    </source>
</evidence>
<dbReference type="Proteomes" id="UP000290527">
    <property type="component" value="Unassembled WGS sequence"/>
</dbReference>
<comment type="function">
    <text evidence="1">Catalyzes the NAD-dependent oxidative cleavage of spermidine and the subsequent transfer of the butylamine moiety of spermidine to the epsilon-amino group of a specific lysine residue of the eIF-5A precursor protein to form the intermediate deoxyhypusine residue.</text>
</comment>
<keyword evidence="6" id="KW-0808">Transferase</keyword>
<evidence type="ECO:0000256" key="1">
    <source>
        <dbReference type="ARBA" id="ARBA00002823"/>
    </source>
</evidence>
<dbReference type="InterPro" id="IPR002773">
    <property type="entry name" value="Deoxyhypusine_synthase"/>
</dbReference>
<organism evidence="6 7">
    <name type="scientific">Methanofervidicoccus abyssi</name>
    <dbReference type="NCBI Taxonomy" id="2082189"/>
    <lineage>
        <taxon>Archaea</taxon>
        <taxon>Methanobacteriati</taxon>
        <taxon>Methanobacteriota</taxon>
        <taxon>Methanomada group</taxon>
        <taxon>Methanococci</taxon>
        <taxon>Methanococcales</taxon>
        <taxon>Methanofervidicoccus</taxon>
    </lineage>
</organism>
<dbReference type="PANTHER" id="PTHR11703">
    <property type="entry name" value="DEOXYHYPUSINE SYNTHASE"/>
    <property type="match status" value="1"/>
</dbReference>
<dbReference type="NCBIfam" id="TIGR00321">
    <property type="entry name" value="dhys"/>
    <property type="match status" value="1"/>
</dbReference>
<evidence type="ECO:0000313" key="6">
    <source>
        <dbReference type="EMBL" id="GBF35858.1"/>
    </source>
</evidence>
<reference evidence="6 7" key="1">
    <citation type="journal article" date="2019" name="Int. J. Syst. Evol. Microbiol.">
        <title>Methanofervidicoccus abyssi gen. nov., sp. nov., a hydrogenotrophic methanogen, isolated from a hydrothermal vent chimney in the Mid-Cayman Spreading Center, the Caribbean Sea.</title>
        <authorList>
            <person name="Sakai S."/>
            <person name="Takaki Y."/>
            <person name="Miyazaki M."/>
            <person name="Ogawara M."/>
            <person name="Yanagawa K."/>
            <person name="Miyazaki J."/>
            <person name="Takai K."/>
        </authorList>
    </citation>
    <scope>NUCLEOTIDE SEQUENCE [LARGE SCALE GENOMIC DNA]</scope>
    <source>
        <strain evidence="6 7">HHB</strain>
    </source>
</reference>
<evidence type="ECO:0000256" key="3">
    <source>
        <dbReference type="ARBA" id="ARBA00023027"/>
    </source>
</evidence>
<proteinExistence type="inferred from homology"/>
<dbReference type="SUPFAM" id="SSF52467">
    <property type="entry name" value="DHS-like NAD/FAD-binding domain"/>
    <property type="match status" value="1"/>
</dbReference>
<dbReference type="EMBL" id="BFAX01000001">
    <property type="protein sequence ID" value="GBF35858.1"/>
    <property type="molecule type" value="Genomic_DNA"/>
</dbReference>
<evidence type="ECO:0000256" key="2">
    <source>
        <dbReference type="ARBA" id="ARBA00009892"/>
    </source>
</evidence>
<dbReference type="Pfam" id="PF01916">
    <property type="entry name" value="DS"/>
    <property type="match status" value="1"/>
</dbReference>
<dbReference type="FunFam" id="3.40.910.10:FF:000010">
    <property type="entry name" value="Deoxyhypusine synthase"/>
    <property type="match status" value="1"/>
</dbReference>
<comment type="similarity">
    <text evidence="2">Belongs to the deoxyhypusine synthase family.</text>
</comment>
<evidence type="ECO:0000256" key="4">
    <source>
        <dbReference type="ARBA" id="ARBA00039467"/>
    </source>
</evidence>
<comment type="caution">
    <text evidence="6">The sequence shown here is derived from an EMBL/GenBank/DDBJ whole genome shotgun (WGS) entry which is preliminary data.</text>
</comment>
<comment type="pathway">
    <text evidence="5">Protein modification.</text>
</comment>